<protein>
    <submittedName>
        <fullName evidence="1">Squalene monooxygenase</fullName>
    </submittedName>
</protein>
<dbReference type="Proteomes" id="UP001164539">
    <property type="component" value="Chromosome 7"/>
</dbReference>
<keyword evidence="2" id="KW-1185">Reference proteome</keyword>
<sequence length="593" mass="65094">MWFNNASLFYKRPFFPAFSLTASHFSSPRIIIFTCEATVTRSGYFCCCSGEGKNRISVKPQTSVLVVSSTSKPQCFNLVKKKKMAALTDQYIVWTFFASLIGFFLLFILRLNGKNKSKKDTGNYKIQNDIVKRSSNDGDSSPENDSRTDIIIVGAGVAGAALAHTLGKDGRRVRVIERDLTEPDRIVGELLQPGGYLKLVELGLQDCVEEIDAQQVLGYALFKDGKNTRLSYPLEKFHADVSGRSFHNGRFIQRMREKAATLPNVRLEQGTVTCLLEENGTIKGVQYKTKDGQELRAFSPLTIVCDGCFSNLRRSLCKPKVDVPSCFVGLVLENCQLPFANHGHVILADPSPILFYPISSTEIRCLVDVPGQKIPSIANGEMANYLKTVVAPQVPPELHDAFISAVEKGHIRTMPNRSMPADPQPTPGALLMGDAFNMRHPLTGGGMTVALSDIVVLRNLLKPLNDLHDSASLTTYLESFYTLRKPVASTINTLAGALYKVFSSSPDQARKEMRQACFDYLSLGGVFSSGPIALLSGLNPRPLSLVLHFFAVAIYGVGRLLLPFPSLKGMWTGARLISSASGIIFPIIQGRRS</sequence>
<name>A0ACC1XWK7_MELAZ</name>
<reference evidence="1 2" key="1">
    <citation type="journal article" date="2023" name="Science">
        <title>Complex scaffold remodeling in plant triterpene biosynthesis.</title>
        <authorList>
            <person name="De La Pena R."/>
            <person name="Hodgson H."/>
            <person name="Liu J.C."/>
            <person name="Stephenson M.J."/>
            <person name="Martin A.C."/>
            <person name="Owen C."/>
            <person name="Harkess A."/>
            <person name="Leebens-Mack J."/>
            <person name="Jimenez L.E."/>
            <person name="Osbourn A."/>
            <person name="Sattely E.S."/>
        </authorList>
    </citation>
    <scope>NUCLEOTIDE SEQUENCE [LARGE SCALE GENOMIC DNA]</scope>
    <source>
        <strain evidence="2">cv. JPN11</strain>
        <tissue evidence="1">Leaf</tissue>
    </source>
</reference>
<gene>
    <name evidence="1" type="ORF">OWV82_013125</name>
</gene>
<evidence type="ECO:0000313" key="1">
    <source>
        <dbReference type="EMBL" id="KAJ4714675.1"/>
    </source>
</evidence>
<comment type="caution">
    <text evidence="1">The sequence shown here is derived from an EMBL/GenBank/DDBJ whole genome shotgun (WGS) entry which is preliminary data.</text>
</comment>
<evidence type="ECO:0000313" key="2">
    <source>
        <dbReference type="Proteomes" id="UP001164539"/>
    </source>
</evidence>
<keyword evidence="1" id="KW-0560">Oxidoreductase</keyword>
<keyword evidence="1" id="KW-0503">Monooxygenase</keyword>
<organism evidence="1 2">
    <name type="scientific">Melia azedarach</name>
    <name type="common">Chinaberry tree</name>
    <dbReference type="NCBI Taxonomy" id="155640"/>
    <lineage>
        <taxon>Eukaryota</taxon>
        <taxon>Viridiplantae</taxon>
        <taxon>Streptophyta</taxon>
        <taxon>Embryophyta</taxon>
        <taxon>Tracheophyta</taxon>
        <taxon>Spermatophyta</taxon>
        <taxon>Magnoliopsida</taxon>
        <taxon>eudicotyledons</taxon>
        <taxon>Gunneridae</taxon>
        <taxon>Pentapetalae</taxon>
        <taxon>rosids</taxon>
        <taxon>malvids</taxon>
        <taxon>Sapindales</taxon>
        <taxon>Meliaceae</taxon>
        <taxon>Melia</taxon>
    </lineage>
</organism>
<accession>A0ACC1XWK7</accession>
<proteinExistence type="predicted"/>
<dbReference type="EMBL" id="CM051400">
    <property type="protein sequence ID" value="KAJ4714675.1"/>
    <property type="molecule type" value="Genomic_DNA"/>
</dbReference>